<feature type="region of interest" description="Disordered" evidence="1">
    <location>
        <begin position="187"/>
        <end position="222"/>
    </location>
</feature>
<organism evidence="3 4">
    <name type="scientific">Cichlidogyrus casuarinus</name>
    <dbReference type="NCBI Taxonomy" id="1844966"/>
    <lineage>
        <taxon>Eukaryota</taxon>
        <taxon>Metazoa</taxon>
        <taxon>Spiralia</taxon>
        <taxon>Lophotrochozoa</taxon>
        <taxon>Platyhelminthes</taxon>
        <taxon>Monogenea</taxon>
        <taxon>Monopisthocotylea</taxon>
        <taxon>Dactylogyridea</taxon>
        <taxon>Ancyrocephalidae</taxon>
        <taxon>Cichlidogyrus</taxon>
    </lineage>
</organism>
<dbReference type="Proteomes" id="UP001626550">
    <property type="component" value="Unassembled WGS sequence"/>
</dbReference>
<feature type="compositionally biased region" description="Polar residues" evidence="1">
    <location>
        <begin position="633"/>
        <end position="654"/>
    </location>
</feature>
<protein>
    <submittedName>
        <fullName evidence="3">Uncharacterized protein</fullName>
    </submittedName>
</protein>
<feature type="compositionally biased region" description="Low complexity" evidence="1">
    <location>
        <begin position="211"/>
        <end position="222"/>
    </location>
</feature>
<feature type="compositionally biased region" description="Low complexity" evidence="1">
    <location>
        <begin position="326"/>
        <end position="338"/>
    </location>
</feature>
<keyword evidence="2" id="KW-0732">Signal</keyword>
<gene>
    <name evidence="3" type="ORF">Ciccas_005806</name>
</gene>
<feature type="compositionally biased region" description="Low complexity" evidence="1">
    <location>
        <begin position="235"/>
        <end position="270"/>
    </location>
</feature>
<keyword evidence="4" id="KW-1185">Reference proteome</keyword>
<feature type="compositionally biased region" description="Polar residues" evidence="1">
    <location>
        <begin position="293"/>
        <end position="325"/>
    </location>
</feature>
<feature type="compositionally biased region" description="Low complexity" evidence="1">
    <location>
        <begin position="280"/>
        <end position="292"/>
    </location>
</feature>
<name>A0ABD2Q7L2_9PLAT</name>
<dbReference type="AlphaFoldDB" id="A0ABD2Q7L2"/>
<dbReference type="EMBL" id="JBJKFK010000722">
    <property type="protein sequence ID" value="KAL3315557.1"/>
    <property type="molecule type" value="Genomic_DNA"/>
</dbReference>
<feature type="chain" id="PRO_5044851077" evidence="2">
    <location>
        <begin position="19"/>
        <end position="716"/>
    </location>
</feature>
<evidence type="ECO:0000256" key="2">
    <source>
        <dbReference type="SAM" id="SignalP"/>
    </source>
</evidence>
<evidence type="ECO:0000313" key="4">
    <source>
        <dbReference type="Proteomes" id="UP001626550"/>
    </source>
</evidence>
<feature type="region of interest" description="Disordered" evidence="1">
    <location>
        <begin position="620"/>
        <end position="654"/>
    </location>
</feature>
<proteinExistence type="predicted"/>
<evidence type="ECO:0000313" key="3">
    <source>
        <dbReference type="EMBL" id="KAL3315557.1"/>
    </source>
</evidence>
<comment type="caution">
    <text evidence="3">The sequence shown here is derived from an EMBL/GenBank/DDBJ whole genome shotgun (WGS) entry which is preliminary data.</text>
</comment>
<accession>A0ABD2Q7L2</accession>
<feature type="compositionally biased region" description="Polar residues" evidence="1">
    <location>
        <begin position="339"/>
        <end position="478"/>
    </location>
</feature>
<evidence type="ECO:0000256" key="1">
    <source>
        <dbReference type="SAM" id="MobiDB-lite"/>
    </source>
</evidence>
<reference evidence="3 4" key="1">
    <citation type="submission" date="2024-11" db="EMBL/GenBank/DDBJ databases">
        <title>Adaptive evolution of stress response genes in parasites aligns with host niche diversity.</title>
        <authorList>
            <person name="Hahn C."/>
            <person name="Resl P."/>
        </authorList>
    </citation>
    <scope>NUCLEOTIDE SEQUENCE [LARGE SCALE GENOMIC DNA]</scope>
    <source>
        <strain evidence="3">EGGRZ-B1_66</strain>
        <tissue evidence="3">Body</tissue>
    </source>
</reference>
<feature type="signal peptide" evidence="2">
    <location>
        <begin position="1"/>
        <end position="18"/>
    </location>
</feature>
<feature type="region of interest" description="Disordered" evidence="1">
    <location>
        <begin position="235"/>
        <end position="501"/>
    </location>
</feature>
<feature type="compositionally biased region" description="Polar residues" evidence="1">
    <location>
        <begin position="187"/>
        <end position="210"/>
    </location>
</feature>
<sequence>MNLRVALLGLIATALARAQIAINGPSSAVAPSAARSLDSSLGCHPNPHNCQYCSKLYNCAECVRDLDNCCYWPNDRFAGTDVNPEILHLVAKFCTRPLAPQLQVQKFCLKQASPFQTNKGFVEDGTTPGVAATQPALNATDTVTTQQAVQATTPVVQPVVKSVTAQQALQAKQGLADDATTPVASNTAVSAQLAQDDSSTTTAAQQAVDESTSTTSASSNAASVSVTAQPALDASSTVPASAPSDASTTAQQALDESTVTTSDATSTSVTGQSALDGSNTETTSAPSGTSTSAQQALDESTVTTSLPSDAASASVTAQSALDGSNTETTSAPSGTSTSAQQALDESTVTTSLPSDAASASVTAQSALDGSSTVTEQQVVTSSEPAGTSTAAQDGSSTVATQQALGESTVTSSAPLDAVSTSVSSQTALDGSSTGTTSAPSDTPTTVQQALDESTVTTSVSSNDASTSVTALDSSSTISALKGSSERPKPETIAASANGNAIGGGVQTFNEEVTVAEGSTVSMTVTTAEPSGTSTTAQNDLSTVTAVEGSSTVAISALKGSTERPVAQIIGAAQNFNEETTVPGGSTVSMQTTMSIRGSSSAAEMTETPARVNDQATEATSMTPDVDFNGNLPAGTTTLGASTEGPSGQPQSRSEIPIVSTTQPIAQNCQTVCPLSRSKQKCVKCVFQSRMCCFGVETGLYIKASEQYQQAKQLCFN</sequence>